<feature type="transmembrane region" description="Helical" evidence="10">
    <location>
        <begin position="57"/>
        <end position="82"/>
    </location>
</feature>
<evidence type="ECO:0000259" key="11">
    <source>
        <dbReference type="Pfam" id="PF07730"/>
    </source>
</evidence>
<dbReference type="InterPro" id="IPR036890">
    <property type="entry name" value="HATPase_C_sf"/>
</dbReference>
<feature type="region of interest" description="Disordered" evidence="9">
    <location>
        <begin position="400"/>
        <end position="431"/>
    </location>
</feature>
<evidence type="ECO:0000313" key="12">
    <source>
        <dbReference type="EMBL" id="MFC4531047.1"/>
    </source>
</evidence>
<dbReference type="InterPro" id="IPR050482">
    <property type="entry name" value="Sensor_HK_TwoCompSys"/>
</dbReference>
<dbReference type="CDD" id="cd16917">
    <property type="entry name" value="HATPase_UhpB-NarQ-NarX-like"/>
    <property type="match status" value="1"/>
</dbReference>
<feature type="transmembrane region" description="Helical" evidence="10">
    <location>
        <begin position="7"/>
        <end position="28"/>
    </location>
</feature>
<evidence type="ECO:0000256" key="3">
    <source>
        <dbReference type="ARBA" id="ARBA00022553"/>
    </source>
</evidence>
<evidence type="ECO:0000256" key="4">
    <source>
        <dbReference type="ARBA" id="ARBA00022679"/>
    </source>
</evidence>
<accession>A0ABV9CEG7</accession>
<evidence type="ECO:0000256" key="10">
    <source>
        <dbReference type="SAM" id="Phobius"/>
    </source>
</evidence>
<proteinExistence type="predicted"/>
<dbReference type="EC" id="2.7.13.3" evidence="2"/>
<dbReference type="InterPro" id="IPR011712">
    <property type="entry name" value="Sig_transdc_His_kin_sub3_dim/P"/>
</dbReference>
<dbReference type="Proteomes" id="UP001596004">
    <property type="component" value="Unassembled WGS sequence"/>
</dbReference>
<evidence type="ECO:0000256" key="5">
    <source>
        <dbReference type="ARBA" id="ARBA00022741"/>
    </source>
</evidence>
<keyword evidence="7" id="KW-0067">ATP-binding</keyword>
<comment type="catalytic activity">
    <reaction evidence="1">
        <text>ATP + protein L-histidine = ADP + protein N-phospho-L-histidine.</text>
        <dbReference type="EC" id="2.7.13.3"/>
    </reaction>
</comment>
<feature type="domain" description="Signal transduction histidine kinase subgroup 3 dimerisation and phosphoacceptor" evidence="11">
    <location>
        <begin position="179"/>
        <end position="245"/>
    </location>
</feature>
<sequence>MKPLRQDALMAALVFAGGLVLLAGGAYVPRGEPVALLAVPLAVTSLGVLVRRRAPVAALALGVVAIIGDMCLGPSLGTVLIFTDNIYSAALYGPRRLATWLLGVTSVLAVVVGAVSAVVLNAWAALATGFVQGGLVLTTPAITAYIVRQHRDQAIAERARADQAVRLAELDRQAAVAGERARMARELHDLVANHFSAVAIQAAAVLVRHDLDQKAVREVLASIRENSVQGMAEMRTMIELLRAEDEGQEPVGHRLRDAADLVERSRGAGMRVELAILGTPRELASSIEPAGYRILQEALTNALKHGTGEAVVTVDYGRDQVFLTIENPVARTPASLPGSGAGLVGMSERATLVGGSFAAGAHGDVWRVAATLPVDGRRVTGTLPADGRRTSVVMPADGRRASVMTPEEGRHASVTPARGGEGGSAWDDDEA</sequence>
<evidence type="ECO:0000256" key="6">
    <source>
        <dbReference type="ARBA" id="ARBA00022777"/>
    </source>
</evidence>
<keyword evidence="5" id="KW-0547">Nucleotide-binding</keyword>
<keyword evidence="4" id="KW-0808">Transferase</keyword>
<dbReference type="SUPFAM" id="SSF55874">
    <property type="entry name" value="ATPase domain of HSP90 chaperone/DNA topoisomerase II/histidine kinase"/>
    <property type="match status" value="1"/>
</dbReference>
<evidence type="ECO:0000256" key="2">
    <source>
        <dbReference type="ARBA" id="ARBA00012438"/>
    </source>
</evidence>
<keyword evidence="10" id="KW-0472">Membrane</keyword>
<keyword evidence="3" id="KW-0597">Phosphoprotein</keyword>
<gene>
    <name evidence="12" type="ORF">ACFO60_09760</name>
</gene>
<evidence type="ECO:0000256" key="7">
    <source>
        <dbReference type="ARBA" id="ARBA00022840"/>
    </source>
</evidence>
<dbReference type="Gene3D" id="1.20.5.1930">
    <property type="match status" value="1"/>
</dbReference>
<dbReference type="PANTHER" id="PTHR24421">
    <property type="entry name" value="NITRATE/NITRITE SENSOR PROTEIN NARX-RELATED"/>
    <property type="match status" value="1"/>
</dbReference>
<evidence type="ECO:0000256" key="1">
    <source>
        <dbReference type="ARBA" id="ARBA00000085"/>
    </source>
</evidence>
<reference evidence="13" key="1">
    <citation type="journal article" date="2019" name="Int. J. Syst. Evol. Microbiol.">
        <title>The Global Catalogue of Microorganisms (GCM) 10K type strain sequencing project: providing services to taxonomists for standard genome sequencing and annotation.</title>
        <authorList>
            <consortium name="The Broad Institute Genomics Platform"/>
            <consortium name="The Broad Institute Genome Sequencing Center for Infectious Disease"/>
            <person name="Wu L."/>
            <person name="Ma J."/>
        </authorList>
    </citation>
    <scope>NUCLEOTIDE SEQUENCE [LARGE SCALE GENOMIC DNA]</scope>
    <source>
        <strain evidence="13">CGMCC 4.7132</strain>
    </source>
</reference>
<dbReference type="Gene3D" id="3.30.565.10">
    <property type="entry name" value="Histidine kinase-like ATPase, C-terminal domain"/>
    <property type="match status" value="1"/>
</dbReference>
<dbReference type="EMBL" id="JBHSFP010000004">
    <property type="protein sequence ID" value="MFC4531047.1"/>
    <property type="molecule type" value="Genomic_DNA"/>
</dbReference>
<evidence type="ECO:0000256" key="8">
    <source>
        <dbReference type="ARBA" id="ARBA00023012"/>
    </source>
</evidence>
<keyword evidence="10" id="KW-1133">Transmembrane helix</keyword>
<protein>
    <recommendedName>
        <fullName evidence="2">histidine kinase</fullName>
        <ecNumber evidence="2">2.7.13.3</ecNumber>
    </recommendedName>
</protein>
<evidence type="ECO:0000256" key="9">
    <source>
        <dbReference type="SAM" id="MobiDB-lite"/>
    </source>
</evidence>
<feature type="transmembrane region" description="Helical" evidence="10">
    <location>
        <begin position="97"/>
        <end position="120"/>
    </location>
</feature>
<keyword evidence="8" id="KW-0902">Two-component regulatory system</keyword>
<keyword evidence="6 12" id="KW-0418">Kinase</keyword>
<keyword evidence="13" id="KW-1185">Reference proteome</keyword>
<dbReference type="PANTHER" id="PTHR24421:SF10">
    <property type="entry name" value="NITRATE_NITRITE SENSOR PROTEIN NARQ"/>
    <property type="match status" value="1"/>
</dbReference>
<dbReference type="Pfam" id="PF07730">
    <property type="entry name" value="HisKA_3"/>
    <property type="match status" value="1"/>
</dbReference>
<feature type="transmembrane region" description="Helical" evidence="10">
    <location>
        <begin position="127"/>
        <end position="147"/>
    </location>
</feature>
<organism evidence="12 13">
    <name type="scientific">Sphaerisporangium dianthi</name>
    <dbReference type="NCBI Taxonomy" id="1436120"/>
    <lineage>
        <taxon>Bacteria</taxon>
        <taxon>Bacillati</taxon>
        <taxon>Actinomycetota</taxon>
        <taxon>Actinomycetes</taxon>
        <taxon>Streptosporangiales</taxon>
        <taxon>Streptosporangiaceae</taxon>
        <taxon>Sphaerisporangium</taxon>
    </lineage>
</organism>
<keyword evidence="10" id="KW-0812">Transmembrane</keyword>
<comment type="caution">
    <text evidence="12">The sequence shown here is derived from an EMBL/GenBank/DDBJ whole genome shotgun (WGS) entry which is preliminary data.</text>
</comment>
<dbReference type="GO" id="GO:0016301">
    <property type="term" value="F:kinase activity"/>
    <property type="evidence" value="ECO:0007669"/>
    <property type="project" value="UniProtKB-KW"/>
</dbReference>
<dbReference type="RefSeq" id="WP_380839297.1">
    <property type="nucleotide sequence ID" value="NZ_JBHSFP010000004.1"/>
</dbReference>
<evidence type="ECO:0000313" key="13">
    <source>
        <dbReference type="Proteomes" id="UP001596004"/>
    </source>
</evidence>
<name>A0ABV9CEG7_9ACTN</name>
<feature type="transmembrane region" description="Helical" evidence="10">
    <location>
        <begin position="34"/>
        <end position="50"/>
    </location>
</feature>